<proteinExistence type="predicted"/>
<dbReference type="Gene3D" id="3.90.1210.10">
    <property type="entry name" value="Antifreeze-like/N-acetylneuraminic acid synthase C-terminal domain"/>
    <property type="match status" value="1"/>
</dbReference>
<organism evidence="2 3">
    <name type="scientific">Caballeronia novacaledonica</name>
    <dbReference type="NCBI Taxonomy" id="1544861"/>
    <lineage>
        <taxon>Bacteria</taxon>
        <taxon>Pseudomonadati</taxon>
        <taxon>Pseudomonadota</taxon>
        <taxon>Betaproteobacteria</taxon>
        <taxon>Burkholderiales</taxon>
        <taxon>Burkholderiaceae</taxon>
        <taxon>Caballeronia</taxon>
    </lineage>
</organism>
<reference evidence="2" key="1">
    <citation type="submission" date="2022-09" db="EMBL/GenBank/DDBJ databases">
        <title>Isolation and characterization of 3-chlorobenzoate degrading bacteria from soils in Shizuoka.</title>
        <authorList>
            <person name="Ifat A."/>
            <person name="Ogawa N."/>
            <person name="Kimbara K."/>
            <person name="Moriuchi R."/>
            <person name="Dohra H."/>
            <person name="Shintani M."/>
        </authorList>
    </citation>
    <scope>NUCLEOTIDE SEQUENCE</scope>
    <source>
        <strain evidence="2">19CS4-2</strain>
    </source>
</reference>
<evidence type="ECO:0000313" key="2">
    <source>
        <dbReference type="EMBL" id="GJH30496.1"/>
    </source>
</evidence>
<dbReference type="GO" id="GO:0016051">
    <property type="term" value="P:carbohydrate biosynthetic process"/>
    <property type="evidence" value="ECO:0007669"/>
    <property type="project" value="InterPro"/>
</dbReference>
<dbReference type="InterPro" id="IPR013974">
    <property type="entry name" value="SAF"/>
</dbReference>
<protein>
    <submittedName>
        <fullName evidence="2">Pseudaminic acid synthase</fullName>
    </submittedName>
</protein>
<dbReference type="InterPro" id="IPR013132">
    <property type="entry name" value="PseI/NeuA/B-like_N"/>
</dbReference>
<dbReference type="GO" id="GO:0047444">
    <property type="term" value="F:N-acylneuraminate-9-phosphate synthase activity"/>
    <property type="evidence" value="ECO:0007669"/>
    <property type="project" value="TreeGrafter"/>
</dbReference>
<dbReference type="SUPFAM" id="SSF51569">
    <property type="entry name" value="Aldolase"/>
    <property type="match status" value="1"/>
</dbReference>
<dbReference type="InterPro" id="IPR051690">
    <property type="entry name" value="PseI-like"/>
</dbReference>
<dbReference type="RefSeq" id="WP_238218127.1">
    <property type="nucleotide sequence ID" value="NZ_BPUS01000038.1"/>
</dbReference>
<dbReference type="PROSITE" id="PS50844">
    <property type="entry name" value="AFP_LIKE"/>
    <property type="match status" value="1"/>
</dbReference>
<dbReference type="Gene3D" id="3.20.20.70">
    <property type="entry name" value="Aldolase class I"/>
    <property type="match status" value="1"/>
</dbReference>
<dbReference type="InterPro" id="IPR006190">
    <property type="entry name" value="SAF_AFP_Neu5Ac"/>
</dbReference>
<dbReference type="Pfam" id="PF08666">
    <property type="entry name" value="SAF"/>
    <property type="match status" value="1"/>
</dbReference>
<accession>A0AA37MSV1</accession>
<dbReference type="InterPro" id="IPR036732">
    <property type="entry name" value="AFP_Neu5c_C_sf"/>
</dbReference>
<dbReference type="PANTHER" id="PTHR42966:SF2">
    <property type="entry name" value="PSEUDAMINIC ACID SYNTHASE"/>
    <property type="match status" value="1"/>
</dbReference>
<feature type="domain" description="AFP-like" evidence="1">
    <location>
        <begin position="297"/>
        <end position="355"/>
    </location>
</feature>
<dbReference type="AlphaFoldDB" id="A0AA37MSV1"/>
<dbReference type="PANTHER" id="PTHR42966">
    <property type="entry name" value="N-ACETYLNEURAMINATE SYNTHASE"/>
    <property type="match status" value="1"/>
</dbReference>
<evidence type="ECO:0000259" key="1">
    <source>
        <dbReference type="PROSITE" id="PS50844"/>
    </source>
</evidence>
<dbReference type="SMART" id="SM00858">
    <property type="entry name" value="SAF"/>
    <property type="match status" value="1"/>
</dbReference>
<dbReference type="NCBIfam" id="TIGR03586">
    <property type="entry name" value="PseI"/>
    <property type="match status" value="1"/>
</dbReference>
<dbReference type="Pfam" id="PF03102">
    <property type="entry name" value="NeuB"/>
    <property type="match status" value="1"/>
</dbReference>
<gene>
    <name evidence="2" type="primary">pseI</name>
    <name evidence="2" type="ORF">CBA19CS42_38290</name>
</gene>
<comment type="caution">
    <text evidence="2">The sequence shown here is derived from an EMBL/GenBank/DDBJ whole genome shotgun (WGS) entry which is preliminary data.</text>
</comment>
<dbReference type="SUPFAM" id="SSF51269">
    <property type="entry name" value="AFP III-like domain"/>
    <property type="match status" value="1"/>
</dbReference>
<dbReference type="InterPro" id="IPR013785">
    <property type="entry name" value="Aldolase_TIM"/>
</dbReference>
<dbReference type="CDD" id="cd11615">
    <property type="entry name" value="SAF_NeuB_like"/>
    <property type="match status" value="1"/>
</dbReference>
<dbReference type="EMBL" id="BPUS01000038">
    <property type="protein sequence ID" value="GJH30496.1"/>
    <property type="molecule type" value="Genomic_DNA"/>
</dbReference>
<name>A0AA37MSV1_9BURK</name>
<dbReference type="InterPro" id="IPR020030">
    <property type="entry name" value="Pseudaminic_synth_PseI"/>
</dbReference>
<dbReference type="Proteomes" id="UP001055111">
    <property type="component" value="Unassembled WGS sequence"/>
</dbReference>
<evidence type="ECO:0000313" key="3">
    <source>
        <dbReference type="Proteomes" id="UP001055111"/>
    </source>
</evidence>
<dbReference type="InterPro" id="IPR057736">
    <property type="entry name" value="SAF_PseI/NeuA/NeuB"/>
</dbReference>
<sequence length="359" mass="39385">MTQKLKTSMQIAGRAIGPEHPPYVIAELSANHNGCLDTALRIIDVAKEAGAAAVKLQTYRPDTITLDSRDPDFLIHGGLWDGKSLYELYQWAYMPWDWHKPLFEHARRRDITIFSSPFDSTAVDLLEDLNAPAYKIASFEAVDLPLIRYAASTKKPLVISTGMASRDEIGEAIEAARSAGCRELAILHCVSGYPALAEHYNLHTIRDMIDHFGVVVGLSDHTIDNTTAIASVALGASIIEKHVTLDRNGGGPDDSFSLEPDGLLALTTEARRCWNAMGKVTYQVQESEAPNQKFRRSLYIVKPVAAGEKFSPENVRSIRPGYGLAPKHYDALIGQTATRDFAAGEPVPRDILAADMATR</sequence>